<dbReference type="PROSITE" id="PS50011">
    <property type="entry name" value="PROTEIN_KINASE_DOM"/>
    <property type="match status" value="1"/>
</dbReference>
<dbReference type="PANTHER" id="PTHR24362">
    <property type="entry name" value="SERINE/THREONINE-PROTEIN KINASE NEK"/>
    <property type="match status" value="1"/>
</dbReference>
<name>A0A1J4KKU6_9EUKA</name>
<dbReference type="GeneID" id="94834945"/>
<dbReference type="InterPro" id="IPR008271">
    <property type="entry name" value="Ser/Thr_kinase_AS"/>
</dbReference>
<dbReference type="CDD" id="cd14014">
    <property type="entry name" value="STKc_PknB_like"/>
    <property type="match status" value="1"/>
</dbReference>
<evidence type="ECO:0000259" key="1">
    <source>
        <dbReference type="PROSITE" id="PS50011"/>
    </source>
</evidence>
<keyword evidence="3" id="KW-1185">Reference proteome</keyword>
<dbReference type="GO" id="GO:0004672">
    <property type="term" value="F:protein kinase activity"/>
    <property type="evidence" value="ECO:0007669"/>
    <property type="project" value="InterPro"/>
</dbReference>
<dbReference type="GO" id="GO:0005524">
    <property type="term" value="F:ATP binding"/>
    <property type="evidence" value="ECO:0007669"/>
    <property type="project" value="InterPro"/>
</dbReference>
<keyword evidence="2" id="KW-0418">Kinase</keyword>
<dbReference type="EMBL" id="MLAK01000577">
    <property type="protein sequence ID" value="OHT11851.1"/>
    <property type="molecule type" value="Genomic_DNA"/>
</dbReference>
<organism evidence="2 3">
    <name type="scientific">Tritrichomonas foetus</name>
    <dbReference type="NCBI Taxonomy" id="1144522"/>
    <lineage>
        <taxon>Eukaryota</taxon>
        <taxon>Metamonada</taxon>
        <taxon>Parabasalia</taxon>
        <taxon>Tritrichomonadida</taxon>
        <taxon>Tritrichomonadidae</taxon>
        <taxon>Tritrichomonas</taxon>
    </lineage>
</organism>
<gene>
    <name evidence="2" type="primary">Aurkc</name>
    <name evidence="2" type="ORF">TRFO_18531</name>
</gene>
<dbReference type="InterPro" id="IPR011009">
    <property type="entry name" value="Kinase-like_dom_sf"/>
</dbReference>
<evidence type="ECO:0000313" key="3">
    <source>
        <dbReference type="Proteomes" id="UP000179807"/>
    </source>
</evidence>
<dbReference type="PROSITE" id="PS00108">
    <property type="entry name" value="PROTEIN_KINASE_ST"/>
    <property type="match status" value="1"/>
</dbReference>
<sequence length="301" mass="34700">MMTQIREYVLDGIISKGGFGTVYKAHHPRFQVFFAIKLMHISETSNYKAYSQESQILCNINHPLIEKLYDFFIEDEYYVLVFEYLPNSLQNELDSKPTEKRLSELCSQIIDAIGYLHENKIAHRDIKPGNILIDASGRIRIIDFGIATMACKNDLVNEYGGSVQYCSPEVLGKKPYNPYQSDIWSIGVLICEMFQGFIPWKSDIECIIIDRISNILFELSTCIPRKIRNIIMRIFVIDPGKRPSIEELKCVFTMRRTSINNISLPSLSPSNSTHRKPTLVKSWTRMSRSTTYGKVRHTLLL</sequence>
<dbReference type="Gene3D" id="1.10.510.10">
    <property type="entry name" value="Transferase(Phosphotransferase) domain 1"/>
    <property type="match status" value="1"/>
</dbReference>
<proteinExistence type="predicted"/>
<dbReference type="SMART" id="SM00220">
    <property type="entry name" value="S_TKc"/>
    <property type="match status" value="1"/>
</dbReference>
<comment type="caution">
    <text evidence="2">The sequence shown here is derived from an EMBL/GenBank/DDBJ whole genome shotgun (WGS) entry which is preliminary data.</text>
</comment>
<dbReference type="Pfam" id="PF00069">
    <property type="entry name" value="Pkinase"/>
    <property type="match status" value="1"/>
</dbReference>
<dbReference type="SUPFAM" id="SSF56112">
    <property type="entry name" value="Protein kinase-like (PK-like)"/>
    <property type="match status" value="1"/>
</dbReference>
<dbReference type="Proteomes" id="UP000179807">
    <property type="component" value="Unassembled WGS sequence"/>
</dbReference>
<evidence type="ECO:0000313" key="2">
    <source>
        <dbReference type="EMBL" id="OHT11851.1"/>
    </source>
</evidence>
<feature type="domain" description="Protein kinase" evidence="1">
    <location>
        <begin position="8"/>
        <end position="253"/>
    </location>
</feature>
<accession>A0A1J4KKU6</accession>
<dbReference type="VEuPathDB" id="TrichDB:TRFO_18531"/>
<protein>
    <submittedName>
        <fullName evidence="2">Aurora kinase C</fullName>
    </submittedName>
</protein>
<reference evidence="2" key="1">
    <citation type="submission" date="2016-10" db="EMBL/GenBank/DDBJ databases">
        <authorList>
            <person name="Benchimol M."/>
            <person name="Almeida L.G."/>
            <person name="Vasconcelos A.T."/>
            <person name="Perreira-Neves A."/>
            <person name="Rosa I.A."/>
            <person name="Tasca T."/>
            <person name="Bogo M.R."/>
            <person name="de Souza W."/>
        </authorList>
    </citation>
    <scope>NUCLEOTIDE SEQUENCE [LARGE SCALE GENOMIC DNA]</scope>
    <source>
        <strain evidence="2">K</strain>
    </source>
</reference>
<keyword evidence="2" id="KW-0808">Transferase</keyword>
<dbReference type="PANTHER" id="PTHR24362:SF309">
    <property type="entry name" value="PROTEIN KINASE DOMAIN-CONTAINING PROTEIN"/>
    <property type="match status" value="1"/>
</dbReference>
<dbReference type="InterPro" id="IPR000719">
    <property type="entry name" value="Prot_kinase_dom"/>
</dbReference>
<dbReference type="OrthoDB" id="4062651at2759"/>
<dbReference type="RefSeq" id="XP_068364987.1">
    <property type="nucleotide sequence ID" value="XM_068500241.1"/>
</dbReference>
<dbReference type="AlphaFoldDB" id="A0A1J4KKU6"/>